<feature type="transmembrane region" description="Helical" evidence="1">
    <location>
        <begin position="115"/>
        <end position="135"/>
    </location>
</feature>
<proteinExistence type="predicted"/>
<feature type="transmembrane region" description="Helical" evidence="1">
    <location>
        <begin position="91"/>
        <end position="109"/>
    </location>
</feature>
<feature type="transmembrane region" description="Helical" evidence="1">
    <location>
        <begin position="180"/>
        <end position="198"/>
    </location>
</feature>
<keyword evidence="1" id="KW-0472">Membrane</keyword>
<evidence type="ECO:0000313" key="3">
    <source>
        <dbReference type="Proteomes" id="UP000623681"/>
    </source>
</evidence>
<gene>
    <name evidence="2" type="ORF">JK634_10560</name>
</gene>
<dbReference type="SUPFAM" id="SSF158560">
    <property type="entry name" value="BH3980-like"/>
    <property type="match status" value="1"/>
</dbReference>
<dbReference type="AlphaFoldDB" id="A0A937K4U0"/>
<keyword evidence="1" id="KW-1133">Transmembrane helix</keyword>
<dbReference type="Proteomes" id="UP000623681">
    <property type="component" value="Unassembled WGS sequence"/>
</dbReference>
<evidence type="ECO:0000256" key="1">
    <source>
        <dbReference type="SAM" id="Phobius"/>
    </source>
</evidence>
<reference evidence="2" key="1">
    <citation type="submission" date="2021-01" db="EMBL/GenBank/DDBJ databases">
        <title>Genome public.</title>
        <authorList>
            <person name="Liu C."/>
            <person name="Sun Q."/>
        </authorList>
    </citation>
    <scope>NUCLEOTIDE SEQUENCE</scope>
    <source>
        <strain evidence="2">YIM B02565</strain>
    </source>
</reference>
<accession>A0A937K4U0</accession>
<dbReference type="Gene3D" id="1.10.1900.10">
    <property type="entry name" value="c-terminal domain of poly(a) binding protein"/>
    <property type="match status" value="1"/>
</dbReference>
<protein>
    <recommendedName>
        <fullName evidence="4">DUF1048 domain-containing protein</fullName>
    </recommendedName>
</protein>
<sequence length="212" mass="24532">MNIYINKNNLSGDYKTAYFDILNYLQSSDISVNSKLYNEVSEDMMDMLLSAQNNSLPVANIIGADIKIFCKDIINSYNSKNTIIVSILKKVNFALVFLTIVSFPFQLFYEKIALSLVVVILLTWSFSSTLINFFYRKFFLKFRGLKNRILCILITFVLCMVLLFPIIMLLASYLTIGLNGYLVSAISLLLIFTFHYICKKLDKNINWYSYLR</sequence>
<evidence type="ECO:0008006" key="4">
    <source>
        <dbReference type="Google" id="ProtNLM"/>
    </source>
</evidence>
<evidence type="ECO:0000313" key="2">
    <source>
        <dbReference type="EMBL" id="MBL4932249.1"/>
    </source>
</evidence>
<dbReference type="EMBL" id="JAESWA010000022">
    <property type="protein sequence ID" value="MBL4932249.1"/>
    <property type="molecule type" value="Genomic_DNA"/>
</dbReference>
<dbReference type="RefSeq" id="WP_202767617.1">
    <property type="nucleotide sequence ID" value="NZ_JAESWA010000022.1"/>
</dbReference>
<organism evidence="2 3">
    <name type="scientific">Clostridium paridis</name>
    <dbReference type="NCBI Taxonomy" id="2803863"/>
    <lineage>
        <taxon>Bacteria</taxon>
        <taxon>Bacillati</taxon>
        <taxon>Bacillota</taxon>
        <taxon>Clostridia</taxon>
        <taxon>Eubacteriales</taxon>
        <taxon>Clostridiaceae</taxon>
        <taxon>Clostridium</taxon>
    </lineage>
</organism>
<keyword evidence="1" id="KW-0812">Transmembrane</keyword>
<name>A0A937K4U0_9CLOT</name>
<feature type="transmembrane region" description="Helical" evidence="1">
    <location>
        <begin position="147"/>
        <end position="174"/>
    </location>
</feature>
<keyword evidence="3" id="KW-1185">Reference proteome</keyword>
<comment type="caution">
    <text evidence="2">The sequence shown here is derived from an EMBL/GenBank/DDBJ whole genome shotgun (WGS) entry which is preliminary data.</text>
</comment>